<comment type="caution">
    <text evidence="6">The sequence shown here is derived from an EMBL/GenBank/DDBJ whole genome shotgun (WGS) entry which is preliminary data.</text>
</comment>
<feature type="domain" description="OmpR/PhoB-type" evidence="5">
    <location>
        <begin position="1"/>
        <end position="85"/>
    </location>
</feature>
<keyword evidence="4" id="KW-1133">Transmembrane helix</keyword>
<feature type="compositionally biased region" description="Polar residues" evidence="3">
    <location>
        <begin position="102"/>
        <end position="124"/>
    </location>
</feature>
<feature type="transmembrane region" description="Helical" evidence="4">
    <location>
        <begin position="144"/>
        <end position="163"/>
    </location>
</feature>
<keyword evidence="4" id="KW-0812">Transmembrane</keyword>
<proteinExistence type="predicted"/>
<evidence type="ECO:0000256" key="3">
    <source>
        <dbReference type="SAM" id="MobiDB-lite"/>
    </source>
</evidence>
<dbReference type="AlphaFoldDB" id="A0A7Y9PJ63"/>
<dbReference type="Gene3D" id="1.10.10.10">
    <property type="entry name" value="Winged helix-like DNA-binding domain superfamily/Winged helix DNA-binding domain"/>
    <property type="match status" value="1"/>
</dbReference>
<dbReference type="GO" id="GO:0000160">
    <property type="term" value="P:phosphorelay signal transduction system"/>
    <property type="evidence" value="ECO:0007669"/>
    <property type="project" value="InterPro"/>
</dbReference>
<keyword evidence="7" id="KW-1185">Reference proteome</keyword>
<dbReference type="GO" id="GO:0003677">
    <property type="term" value="F:DNA binding"/>
    <property type="evidence" value="ECO:0007669"/>
    <property type="project" value="UniProtKB-UniRule"/>
</dbReference>
<accession>A0A7Y9PJ63</accession>
<dbReference type="RefSeq" id="WP_179492504.1">
    <property type="nucleotide sequence ID" value="NZ_JACCCW010000002.1"/>
</dbReference>
<protein>
    <submittedName>
        <fullName evidence="6">DNA-binding winged helix-turn-helix (WHTH) protein/tetratricopeptide (TPR) repeat protein</fullName>
    </submittedName>
</protein>
<sequence>MTRAGKRLRIPDQAARLLALLLENPGSMLTREELRVALWPQGEILDYDHSIHRVISQLREILRDRSSRPTPFIETLPKRGYRFIAPVREISDPETKPASVTDLPTPQLSDTDSPTPALQTTQLPNAEPAMQLTSSSPPIWRKRWALCLGVTILLAAAASLWLFHARALAASRPLSLGILPFEAIGNDSAALAESFRLNLADVLSQSPEIETRSAHSFDHIGQDEGQIIARAQQLGVNALLFGKFSVVDNQCQLRLELVRTRDGVHLNSFQYSGTREELAAISDRFERDFFERLHPYRKTVNLNVARPTTSKAYAAYLRGRSYLLQWTDDSLLQAVTAFQGAIQEDPNYARAYAGLASAYFVLSQHGTGSSYHSYLEQCRTAASQAAALDPTLAEAHAMLGQVALNQDWNFPLAEEQLHRAVDLDPNHAIYHQWLSILYSLEGKHALSLEEIDKAHAAAPNWAPLYMTEIFLAGSTRQFDRADHAADRLLQMMPDWPLAHEQNALNLWAEGKYLPAIAEWRQAAVLEKDLDRIRLEDRGAELIRAGGVPAYARLRLEAIASRKGISHEDQDFVPAEWHAYAGDWNQTLAELDQMVKDRSQAALQISTNPAYIPLHRNAQYLSLIKRIGVGGA</sequence>
<dbReference type="Pfam" id="PF00486">
    <property type="entry name" value="Trans_reg_C"/>
    <property type="match status" value="1"/>
</dbReference>
<evidence type="ECO:0000259" key="5">
    <source>
        <dbReference type="PROSITE" id="PS51755"/>
    </source>
</evidence>
<gene>
    <name evidence="6" type="ORF">HDF17_003142</name>
</gene>
<reference evidence="6 7" key="1">
    <citation type="submission" date="2020-07" db="EMBL/GenBank/DDBJ databases">
        <title>Genomic Encyclopedia of Type Strains, Phase IV (KMG-V): Genome sequencing to study the core and pangenomes of soil and plant-associated prokaryotes.</title>
        <authorList>
            <person name="Whitman W."/>
        </authorList>
    </citation>
    <scope>NUCLEOTIDE SEQUENCE [LARGE SCALE GENOMIC DNA]</scope>
    <source>
        <strain evidence="6 7">X4EP2</strain>
    </source>
</reference>
<dbReference type="InterPro" id="IPR001867">
    <property type="entry name" value="OmpR/PhoB-type_DNA-bd"/>
</dbReference>
<dbReference type="Gene3D" id="1.25.40.10">
    <property type="entry name" value="Tetratricopeptide repeat domain"/>
    <property type="match status" value="2"/>
</dbReference>
<organism evidence="6 7">
    <name type="scientific">Granulicella arctica</name>
    <dbReference type="NCBI Taxonomy" id="940613"/>
    <lineage>
        <taxon>Bacteria</taxon>
        <taxon>Pseudomonadati</taxon>
        <taxon>Acidobacteriota</taxon>
        <taxon>Terriglobia</taxon>
        <taxon>Terriglobales</taxon>
        <taxon>Acidobacteriaceae</taxon>
        <taxon>Granulicella</taxon>
    </lineage>
</organism>
<evidence type="ECO:0000313" key="7">
    <source>
        <dbReference type="Proteomes" id="UP000589520"/>
    </source>
</evidence>
<evidence type="ECO:0000313" key="6">
    <source>
        <dbReference type="EMBL" id="NYF80822.1"/>
    </source>
</evidence>
<feature type="DNA-binding region" description="OmpR/PhoB-type" evidence="2">
    <location>
        <begin position="1"/>
        <end position="85"/>
    </location>
</feature>
<dbReference type="SUPFAM" id="SSF46894">
    <property type="entry name" value="C-terminal effector domain of the bipartite response regulators"/>
    <property type="match status" value="1"/>
</dbReference>
<keyword evidence="4" id="KW-0472">Membrane</keyword>
<dbReference type="SMART" id="SM00862">
    <property type="entry name" value="Trans_reg_C"/>
    <property type="match status" value="1"/>
</dbReference>
<evidence type="ECO:0000256" key="2">
    <source>
        <dbReference type="PROSITE-ProRule" id="PRU01091"/>
    </source>
</evidence>
<dbReference type="SUPFAM" id="SSF48452">
    <property type="entry name" value="TPR-like"/>
    <property type="match status" value="1"/>
</dbReference>
<keyword evidence="1 2" id="KW-0238">DNA-binding</keyword>
<dbReference type="Proteomes" id="UP000589520">
    <property type="component" value="Unassembled WGS sequence"/>
</dbReference>
<dbReference type="PROSITE" id="PS51755">
    <property type="entry name" value="OMPR_PHOB"/>
    <property type="match status" value="1"/>
</dbReference>
<feature type="region of interest" description="Disordered" evidence="3">
    <location>
        <begin position="93"/>
        <end position="132"/>
    </location>
</feature>
<dbReference type="EMBL" id="JACCCW010000002">
    <property type="protein sequence ID" value="NYF80822.1"/>
    <property type="molecule type" value="Genomic_DNA"/>
</dbReference>
<evidence type="ECO:0000256" key="1">
    <source>
        <dbReference type="ARBA" id="ARBA00023125"/>
    </source>
</evidence>
<dbReference type="InterPro" id="IPR016032">
    <property type="entry name" value="Sig_transdc_resp-reg_C-effctor"/>
</dbReference>
<name>A0A7Y9PJ63_9BACT</name>
<dbReference type="GO" id="GO:0006355">
    <property type="term" value="P:regulation of DNA-templated transcription"/>
    <property type="evidence" value="ECO:0007669"/>
    <property type="project" value="InterPro"/>
</dbReference>
<dbReference type="InterPro" id="IPR011990">
    <property type="entry name" value="TPR-like_helical_dom_sf"/>
</dbReference>
<dbReference type="InterPro" id="IPR036388">
    <property type="entry name" value="WH-like_DNA-bd_sf"/>
</dbReference>
<evidence type="ECO:0000256" key="4">
    <source>
        <dbReference type="SAM" id="Phobius"/>
    </source>
</evidence>
<dbReference type="Gene3D" id="3.40.50.10070">
    <property type="entry name" value="TolB, N-terminal domain"/>
    <property type="match status" value="1"/>
</dbReference>